<gene>
    <name evidence="15" type="ORF">PCAL00307_LOCUS10998</name>
    <name evidence="16" type="ORF">PECAL_5P13710</name>
</gene>
<sequence>MAEILDSATSGAPTPAPDAGAEPPLEFNTTFQGQKLVLRVKRDGVVADLKAAITDETQVPAKRQKLIGLVKGALPPDESKLAELVGPRGEKPPTKFLLMGTPDDKLFIDPKDRDDLPEIIDDLDPDFDYQALSDEWHRSRRHAATLEKFVAKTEINWLTPRRKGKKLLVLDLDHTLLDFNRHDPPTQVSANSKRPGMDAFLEAVYEDYDLVVWSQTHWRWLELKLTALGMLSSSKFKICFVLDKTSMFRIVSRRKDGSEFKHAVKPLRLIWDKVDGWNAANTLHLDDLSRNFALNPRSGVKCKAYHRDKPNAARDAELPALAAYLAHVARASKGLSAFDHGKWRDVWKKIREAG</sequence>
<feature type="domain" description="FCP1 homology" evidence="14">
    <location>
        <begin position="161"/>
        <end position="328"/>
    </location>
</feature>
<proteinExistence type="predicted"/>
<comment type="subcellular location">
    <subcellularLocation>
        <location evidence="2">Nucleus</location>
    </subcellularLocation>
</comment>
<keyword evidence="4" id="KW-0479">Metal-binding</keyword>
<evidence type="ECO:0000256" key="11">
    <source>
        <dbReference type="ARBA" id="ARBA00048336"/>
    </source>
</evidence>
<dbReference type="GO" id="GO:0005634">
    <property type="term" value="C:nucleus"/>
    <property type="evidence" value="ECO:0007669"/>
    <property type="project" value="UniProtKB-SubCell"/>
</dbReference>
<evidence type="ECO:0000313" key="17">
    <source>
        <dbReference type="Proteomes" id="UP000789595"/>
    </source>
</evidence>
<dbReference type="InterPro" id="IPR023214">
    <property type="entry name" value="HAD_sf"/>
</dbReference>
<name>A0A7S3ZW18_9STRA</name>
<dbReference type="Gene3D" id="3.10.20.90">
    <property type="entry name" value="Phosphatidylinositol 3-kinase Catalytic Subunit, Chain A, domain 1"/>
    <property type="match status" value="1"/>
</dbReference>
<keyword evidence="8" id="KW-0539">Nucleus</keyword>
<dbReference type="InterPro" id="IPR036412">
    <property type="entry name" value="HAD-like_sf"/>
</dbReference>
<keyword evidence="17" id="KW-1185">Reference proteome</keyword>
<dbReference type="OrthoDB" id="1711508at2759"/>
<evidence type="ECO:0000256" key="6">
    <source>
        <dbReference type="ARBA" id="ARBA00022842"/>
    </source>
</evidence>
<dbReference type="SUPFAM" id="SSF56784">
    <property type="entry name" value="HAD-like"/>
    <property type="match status" value="1"/>
</dbReference>
<dbReference type="InterPro" id="IPR029071">
    <property type="entry name" value="Ubiquitin-like_domsf"/>
</dbReference>
<evidence type="ECO:0000313" key="16">
    <source>
        <dbReference type="EMBL" id="CAH0376779.1"/>
    </source>
</evidence>
<organism evidence="15">
    <name type="scientific">Pelagomonas calceolata</name>
    <dbReference type="NCBI Taxonomy" id="35677"/>
    <lineage>
        <taxon>Eukaryota</taxon>
        <taxon>Sar</taxon>
        <taxon>Stramenopiles</taxon>
        <taxon>Ochrophyta</taxon>
        <taxon>Pelagophyceae</taxon>
        <taxon>Pelagomonadales</taxon>
        <taxon>Pelagomonadaceae</taxon>
        <taxon>Pelagomonas</taxon>
    </lineage>
</organism>
<feature type="region of interest" description="Disordered" evidence="12">
    <location>
        <begin position="1"/>
        <end position="22"/>
    </location>
</feature>
<dbReference type="GO" id="GO:0090364">
    <property type="term" value="P:regulation of proteasome assembly"/>
    <property type="evidence" value="ECO:0007669"/>
    <property type="project" value="InterPro"/>
</dbReference>
<evidence type="ECO:0000256" key="12">
    <source>
        <dbReference type="SAM" id="MobiDB-lite"/>
    </source>
</evidence>
<dbReference type="SMART" id="SM00577">
    <property type="entry name" value="CPDc"/>
    <property type="match status" value="1"/>
</dbReference>
<evidence type="ECO:0000256" key="8">
    <source>
        <dbReference type="ARBA" id="ARBA00023242"/>
    </source>
</evidence>
<evidence type="ECO:0000256" key="5">
    <source>
        <dbReference type="ARBA" id="ARBA00022801"/>
    </source>
</evidence>
<evidence type="ECO:0000259" key="14">
    <source>
        <dbReference type="PROSITE" id="PS50969"/>
    </source>
</evidence>
<keyword evidence="6" id="KW-0460">Magnesium</keyword>
<evidence type="ECO:0000256" key="2">
    <source>
        <dbReference type="ARBA" id="ARBA00004123"/>
    </source>
</evidence>
<dbReference type="Pfam" id="PF03031">
    <property type="entry name" value="NIF"/>
    <property type="match status" value="1"/>
</dbReference>
<dbReference type="Gene3D" id="3.40.50.1000">
    <property type="entry name" value="HAD superfamily/HAD-like"/>
    <property type="match status" value="1"/>
</dbReference>
<reference evidence="15" key="1">
    <citation type="submission" date="2021-01" db="EMBL/GenBank/DDBJ databases">
        <authorList>
            <person name="Corre E."/>
            <person name="Pelletier E."/>
            <person name="Niang G."/>
            <person name="Scheremetjew M."/>
            <person name="Finn R."/>
            <person name="Kale V."/>
            <person name="Holt S."/>
            <person name="Cochrane G."/>
            <person name="Meng A."/>
            <person name="Brown T."/>
            <person name="Cohen L."/>
        </authorList>
    </citation>
    <scope>NUCLEOTIDE SEQUENCE</scope>
    <source>
        <strain evidence="15">CCMP1756</strain>
    </source>
</reference>
<comment type="cofactor">
    <cofactor evidence="1">
        <name>Mg(2+)</name>
        <dbReference type="ChEBI" id="CHEBI:18420"/>
    </cofactor>
</comment>
<evidence type="ECO:0000256" key="3">
    <source>
        <dbReference type="ARBA" id="ARBA00013081"/>
    </source>
</evidence>
<dbReference type="GO" id="GO:0046872">
    <property type="term" value="F:metal ion binding"/>
    <property type="evidence" value="ECO:0007669"/>
    <property type="project" value="UniProtKB-KW"/>
</dbReference>
<dbReference type="InterPro" id="IPR000626">
    <property type="entry name" value="Ubiquitin-like_dom"/>
</dbReference>
<dbReference type="GO" id="GO:0004722">
    <property type="term" value="F:protein serine/threonine phosphatase activity"/>
    <property type="evidence" value="ECO:0007669"/>
    <property type="project" value="UniProtKB-EC"/>
</dbReference>
<dbReference type="PANTHER" id="PTHR48493">
    <property type="entry name" value="UBIQUITIN-LIKE DOMAIN-CONTAINING CTD PHOSPHATASE 1"/>
    <property type="match status" value="1"/>
</dbReference>
<feature type="domain" description="Ubiquitin-like" evidence="13">
    <location>
        <begin position="30"/>
        <end position="84"/>
    </location>
</feature>
<reference evidence="16" key="2">
    <citation type="submission" date="2021-11" db="EMBL/GenBank/DDBJ databases">
        <authorList>
            <consortium name="Genoscope - CEA"/>
            <person name="William W."/>
        </authorList>
    </citation>
    <scope>NUCLEOTIDE SEQUENCE</scope>
</reference>
<dbReference type="SUPFAM" id="SSF54236">
    <property type="entry name" value="Ubiquitin-like"/>
    <property type="match status" value="1"/>
</dbReference>
<keyword evidence="5" id="KW-0378">Hydrolase</keyword>
<comment type="catalytic activity">
    <reaction evidence="11">
        <text>O-phospho-L-threonyl-[protein] + H2O = L-threonyl-[protein] + phosphate</text>
        <dbReference type="Rhea" id="RHEA:47004"/>
        <dbReference type="Rhea" id="RHEA-COMP:11060"/>
        <dbReference type="Rhea" id="RHEA-COMP:11605"/>
        <dbReference type="ChEBI" id="CHEBI:15377"/>
        <dbReference type="ChEBI" id="CHEBI:30013"/>
        <dbReference type="ChEBI" id="CHEBI:43474"/>
        <dbReference type="ChEBI" id="CHEBI:61977"/>
        <dbReference type="EC" id="3.1.3.16"/>
    </reaction>
</comment>
<dbReference type="InterPro" id="IPR011943">
    <property type="entry name" value="HAD-SF_hydro_IIID"/>
</dbReference>
<dbReference type="InterPro" id="IPR004274">
    <property type="entry name" value="FCP1_dom"/>
</dbReference>
<dbReference type="Proteomes" id="UP000789595">
    <property type="component" value="Unassembled WGS sequence"/>
</dbReference>
<evidence type="ECO:0000256" key="1">
    <source>
        <dbReference type="ARBA" id="ARBA00001946"/>
    </source>
</evidence>
<evidence type="ECO:0000259" key="13">
    <source>
        <dbReference type="PROSITE" id="PS50053"/>
    </source>
</evidence>
<evidence type="ECO:0000256" key="10">
    <source>
        <dbReference type="ARBA" id="ARBA00047761"/>
    </source>
</evidence>
<dbReference type="PROSITE" id="PS50969">
    <property type="entry name" value="FCP1"/>
    <property type="match status" value="1"/>
</dbReference>
<keyword evidence="7" id="KW-0904">Protein phosphatase</keyword>
<evidence type="ECO:0000256" key="9">
    <source>
        <dbReference type="ARBA" id="ARBA00032039"/>
    </source>
</evidence>
<dbReference type="NCBIfam" id="TIGR02245">
    <property type="entry name" value="HAD_IIID1"/>
    <property type="match status" value="1"/>
</dbReference>
<comment type="catalytic activity">
    <reaction evidence="10">
        <text>O-phospho-L-seryl-[protein] + H2O = L-seryl-[protein] + phosphate</text>
        <dbReference type="Rhea" id="RHEA:20629"/>
        <dbReference type="Rhea" id="RHEA-COMP:9863"/>
        <dbReference type="Rhea" id="RHEA-COMP:11604"/>
        <dbReference type="ChEBI" id="CHEBI:15377"/>
        <dbReference type="ChEBI" id="CHEBI:29999"/>
        <dbReference type="ChEBI" id="CHEBI:43474"/>
        <dbReference type="ChEBI" id="CHEBI:83421"/>
        <dbReference type="EC" id="3.1.3.16"/>
    </reaction>
</comment>
<evidence type="ECO:0000256" key="4">
    <source>
        <dbReference type="ARBA" id="ARBA00022723"/>
    </source>
</evidence>
<protein>
    <recommendedName>
        <fullName evidence="3">protein-serine/threonine phosphatase</fullName>
        <ecNumber evidence="3">3.1.3.16</ecNumber>
    </recommendedName>
    <alternativeName>
        <fullName evidence="9">Nuclear proteasome inhibitor UBLCP1</fullName>
    </alternativeName>
</protein>
<dbReference type="PANTHER" id="PTHR48493:SF1">
    <property type="entry name" value="UBIQUITIN-LIKE DOMAIN-CONTAINING CTD PHOSPHATASE 1"/>
    <property type="match status" value="1"/>
</dbReference>
<dbReference type="EMBL" id="HBIW01012818">
    <property type="protein sequence ID" value="CAE0695562.1"/>
    <property type="molecule type" value="Transcribed_RNA"/>
</dbReference>
<dbReference type="InterPro" id="IPR051658">
    <property type="entry name" value="UBLCP1"/>
</dbReference>
<dbReference type="EMBL" id="CAKKNE010000005">
    <property type="protein sequence ID" value="CAH0376779.1"/>
    <property type="molecule type" value="Genomic_DNA"/>
</dbReference>
<dbReference type="EC" id="3.1.3.16" evidence="3"/>
<accession>A0A7S3ZW18</accession>
<dbReference type="PROSITE" id="PS50053">
    <property type="entry name" value="UBIQUITIN_2"/>
    <property type="match status" value="1"/>
</dbReference>
<evidence type="ECO:0000256" key="7">
    <source>
        <dbReference type="ARBA" id="ARBA00022912"/>
    </source>
</evidence>
<dbReference type="AlphaFoldDB" id="A0A7S3ZW18"/>
<evidence type="ECO:0000313" key="15">
    <source>
        <dbReference type="EMBL" id="CAE0695562.1"/>
    </source>
</evidence>